<evidence type="ECO:0000313" key="3">
    <source>
        <dbReference type="EMBL" id="QJA78026.1"/>
    </source>
</evidence>
<evidence type="ECO:0000313" key="1">
    <source>
        <dbReference type="EMBL" id="QJA46791.1"/>
    </source>
</evidence>
<evidence type="ECO:0000313" key="2">
    <source>
        <dbReference type="EMBL" id="QJA59592.1"/>
    </source>
</evidence>
<evidence type="ECO:0000313" key="4">
    <source>
        <dbReference type="EMBL" id="QJH98689.1"/>
    </source>
</evidence>
<accession>A0A6H1ZH85</accession>
<dbReference type="AlphaFoldDB" id="A0A6H1ZH85"/>
<dbReference type="EMBL" id="MT142316">
    <property type="protein sequence ID" value="QJA78026.1"/>
    <property type="molecule type" value="Genomic_DNA"/>
</dbReference>
<dbReference type="EMBL" id="MT144021">
    <property type="protein sequence ID" value="QJA46791.1"/>
    <property type="molecule type" value="Genomic_DNA"/>
</dbReference>
<protein>
    <submittedName>
        <fullName evidence="1">Uncharacterized protein</fullName>
    </submittedName>
</protein>
<dbReference type="EMBL" id="MT144748">
    <property type="protein sequence ID" value="QJH98689.1"/>
    <property type="molecule type" value="Genomic_DNA"/>
</dbReference>
<proteinExistence type="predicted"/>
<dbReference type="EMBL" id="MT141376">
    <property type="protein sequence ID" value="QJA59592.1"/>
    <property type="molecule type" value="Genomic_DNA"/>
</dbReference>
<gene>
    <name evidence="3" type="ORF">MM415A01153_0005</name>
    <name evidence="2" type="ORF">MM415B01264_0012</name>
    <name evidence="1" type="ORF">TM448A00526_0021</name>
    <name evidence="4" type="ORF">TM448B01370_0005</name>
</gene>
<reference evidence="1" key="1">
    <citation type="submission" date="2020-03" db="EMBL/GenBank/DDBJ databases">
        <title>The deep terrestrial virosphere.</title>
        <authorList>
            <person name="Holmfeldt K."/>
            <person name="Nilsson E."/>
            <person name="Simone D."/>
            <person name="Lopez-Fernandez M."/>
            <person name="Wu X."/>
            <person name="de Brujin I."/>
            <person name="Lundin D."/>
            <person name="Andersson A."/>
            <person name="Bertilsson S."/>
            <person name="Dopson M."/>
        </authorList>
    </citation>
    <scope>NUCLEOTIDE SEQUENCE</scope>
    <source>
        <strain evidence="3">MM415A01153</strain>
        <strain evidence="2">MM415B01264</strain>
        <strain evidence="1">TM448A00526</strain>
        <strain evidence="4">TM448B01370</strain>
    </source>
</reference>
<name>A0A6H1ZH85_9ZZZZ</name>
<organism evidence="1">
    <name type="scientific">viral metagenome</name>
    <dbReference type="NCBI Taxonomy" id="1070528"/>
    <lineage>
        <taxon>unclassified sequences</taxon>
        <taxon>metagenomes</taxon>
        <taxon>organismal metagenomes</taxon>
    </lineage>
</organism>
<sequence length="109" mass="12145">MAVIDIPLVKHPNLLWTFDLPTGEAAKGVAKLNYLDAAIQTINIALNAFEKYTRNDPNRQIAGIRFTRHPAIPDVGEEPRLELRCKSIGPCAKKLCRLADDWRLIGPGQ</sequence>